<protein>
    <submittedName>
        <fullName evidence="2">Glycosyltransferase family 2 protein</fullName>
    </submittedName>
</protein>
<dbReference type="SUPFAM" id="SSF53448">
    <property type="entry name" value="Nucleotide-diphospho-sugar transferases"/>
    <property type="match status" value="1"/>
</dbReference>
<sequence>MKIQKRGLLRSGIITGADKEGQPLHTFAVCAYKDSPYLEACIRSLTEQQVKTDVICCTSTPSPYIEKITKKYAVPLYVREGESNIREDWLFAWHKAGGRLVTIAHQDDVYRSDYTKELYQAFAKYPDMSVFVSDYMTLKMTERGMKTECFNKVWLVKKILRMPLRLKLLSGLRPVKRSSVIFGNSLCCPACTYQKELAGEEMFRSRYDFALDWDNLYKLAGQKGRFICVEKPLIAYRVHEGATTKACIEDNRRTKDEMAMFEKMWPGWLVKILMHFYVKAYDEYGNS</sequence>
<organism evidence="2 3">
    <name type="scientific">Clostridium symbiosum</name>
    <name type="common">Bacteroides symbiosus</name>
    <dbReference type="NCBI Taxonomy" id="1512"/>
    <lineage>
        <taxon>Bacteria</taxon>
        <taxon>Bacillati</taxon>
        <taxon>Bacillota</taxon>
        <taxon>Clostridia</taxon>
        <taxon>Lachnospirales</taxon>
        <taxon>Lachnospiraceae</taxon>
        <taxon>Otoolea</taxon>
    </lineage>
</organism>
<evidence type="ECO:0000313" key="3">
    <source>
        <dbReference type="Proteomes" id="UP001300871"/>
    </source>
</evidence>
<evidence type="ECO:0000313" key="2">
    <source>
        <dbReference type="EMBL" id="MDB1999399.1"/>
    </source>
</evidence>
<accession>A0AAW6AQZ3</accession>
<dbReference type="RefSeq" id="WP_150027314.1">
    <property type="nucleotide sequence ID" value="NZ_CACRUA010000029.1"/>
</dbReference>
<name>A0AAW6AQZ3_CLOSY</name>
<dbReference type="CDD" id="cd00761">
    <property type="entry name" value="Glyco_tranf_GTA_type"/>
    <property type="match status" value="1"/>
</dbReference>
<feature type="domain" description="Glycosyltransferase 2-like" evidence="1">
    <location>
        <begin position="28"/>
        <end position="148"/>
    </location>
</feature>
<dbReference type="Gene3D" id="3.90.550.10">
    <property type="entry name" value="Spore Coat Polysaccharide Biosynthesis Protein SpsA, Chain A"/>
    <property type="match status" value="1"/>
</dbReference>
<dbReference type="Pfam" id="PF00535">
    <property type="entry name" value="Glycos_transf_2"/>
    <property type="match status" value="1"/>
</dbReference>
<gene>
    <name evidence="2" type="ORF">PM006_04240</name>
</gene>
<dbReference type="InterPro" id="IPR001173">
    <property type="entry name" value="Glyco_trans_2-like"/>
</dbReference>
<dbReference type="EMBL" id="JAQLGM010000006">
    <property type="protein sequence ID" value="MDB1999399.1"/>
    <property type="molecule type" value="Genomic_DNA"/>
</dbReference>
<proteinExistence type="predicted"/>
<dbReference type="GeneID" id="57967967"/>
<dbReference type="Proteomes" id="UP001300871">
    <property type="component" value="Unassembled WGS sequence"/>
</dbReference>
<comment type="caution">
    <text evidence="2">The sequence shown here is derived from an EMBL/GenBank/DDBJ whole genome shotgun (WGS) entry which is preliminary data.</text>
</comment>
<dbReference type="AlphaFoldDB" id="A0AAW6AQZ3"/>
<dbReference type="InterPro" id="IPR029044">
    <property type="entry name" value="Nucleotide-diphossugar_trans"/>
</dbReference>
<reference evidence="2" key="1">
    <citation type="submission" date="2023-01" db="EMBL/GenBank/DDBJ databases">
        <title>Human gut microbiome strain richness.</title>
        <authorList>
            <person name="Chen-Liaw A."/>
        </authorList>
    </citation>
    <scope>NUCLEOTIDE SEQUENCE</scope>
    <source>
        <strain evidence="2">B1_m1001713B170214d0_201011</strain>
    </source>
</reference>
<evidence type="ECO:0000259" key="1">
    <source>
        <dbReference type="Pfam" id="PF00535"/>
    </source>
</evidence>